<reference evidence="1" key="1">
    <citation type="submission" date="2020-03" db="EMBL/GenBank/DDBJ databases">
        <title>The deep terrestrial virosphere.</title>
        <authorList>
            <person name="Holmfeldt K."/>
            <person name="Nilsson E."/>
            <person name="Simone D."/>
            <person name="Lopez-Fernandez M."/>
            <person name="Wu X."/>
            <person name="de Brujin I."/>
            <person name="Lundin D."/>
            <person name="Andersson A."/>
            <person name="Bertilsson S."/>
            <person name="Dopson M."/>
        </authorList>
    </citation>
    <scope>NUCLEOTIDE SEQUENCE</scope>
    <source>
        <strain evidence="1">TM448A00224</strain>
        <strain evidence="2">TM448B00423</strain>
    </source>
</reference>
<evidence type="ECO:0000313" key="2">
    <source>
        <dbReference type="EMBL" id="QJH95461.1"/>
    </source>
</evidence>
<sequence>MRPSNTTFDIANALDYKSPVYLVHFDGEIIDYANRKVGQANHVVKLFLDKIAGLTQKITPEEGKATIGDITVTLIDRENEITALLATDPYYFHRRKTTIKAGYMGMNEAQMLKPLTGWVTDIKMTSDLAAWEFTVTDPQKWLQRKIFRGAESATVTIQGNPINIVLAILTSTGEGTNGDYDWYSSSVGLGIDTDYINVAAIEAVRDDWYPGDSNYMKFTIVERESAKDWLQREIFKALNIYPIVDGDGRFNLKPVKPPIASRDTVQSLDEDTIVDLPDYDMNLAALINEVEVHYDWDGDNYATQVFYIDSTSLNNRGPGKKPLTIKSRGLHTSHAPASIAGRASDICEKRKTKIFGRWSTPPVSIKCKAFFSRWLSDPGDQVPVTHGLLPDLEAGTRGITARRMEITNRPIDWVKGVVTFDLLDTGFDKGLYTAISPRMTVVSGVSVTQFMVSAADGAKFEAGWVIDIFDAGMRVQAADLEITSIASMETADFENTADVEFENTVAVEFAESTGYIVTVGSTIGATPSAGWIAVFSSYGNCVAAQQLYGFLYAGGQAMSAADLICP</sequence>
<dbReference type="EMBL" id="MT143989">
    <property type="protein sequence ID" value="QJA45364.1"/>
    <property type="molecule type" value="Genomic_DNA"/>
</dbReference>
<name>A0A6H1ZCU0_9ZZZZ</name>
<accession>A0A6H1ZCU0</accession>
<evidence type="ECO:0000313" key="1">
    <source>
        <dbReference type="EMBL" id="QJA45364.1"/>
    </source>
</evidence>
<organism evidence="1">
    <name type="scientific">viral metagenome</name>
    <dbReference type="NCBI Taxonomy" id="1070528"/>
    <lineage>
        <taxon>unclassified sequences</taxon>
        <taxon>metagenomes</taxon>
        <taxon>organismal metagenomes</taxon>
    </lineage>
</organism>
<evidence type="ECO:0008006" key="3">
    <source>
        <dbReference type="Google" id="ProtNLM"/>
    </source>
</evidence>
<dbReference type="AlphaFoldDB" id="A0A6H1ZCU0"/>
<dbReference type="EMBL" id="MT144620">
    <property type="protein sequence ID" value="QJH95461.1"/>
    <property type="molecule type" value="Genomic_DNA"/>
</dbReference>
<proteinExistence type="predicted"/>
<protein>
    <recommendedName>
        <fullName evidence="3">Tail protein</fullName>
    </recommendedName>
</protein>
<gene>
    <name evidence="1" type="ORF">TM448A00224_0029</name>
    <name evidence="2" type="ORF">TM448B00423_0030</name>
</gene>